<dbReference type="InterPro" id="IPR002110">
    <property type="entry name" value="Ankyrin_rpt"/>
</dbReference>
<comment type="caution">
    <text evidence="4">The sequence shown here is derived from an EMBL/GenBank/DDBJ whole genome shotgun (WGS) entry which is preliminary data.</text>
</comment>
<dbReference type="InterPro" id="IPR032710">
    <property type="entry name" value="NTF2-like_dom_sf"/>
</dbReference>
<evidence type="ECO:0000256" key="1">
    <source>
        <dbReference type="ARBA" id="ARBA00022737"/>
    </source>
</evidence>
<dbReference type="InterPro" id="IPR037401">
    <property type="entry name" value="SnoaL-like"/>
</dbReference>
<protein>
    <submittedName>
        <fullName evidence="4">NACHT domain-containing protein</fullName>
    </submittedName>
</protein>
<dbReference type="InterPro" id="IPR007111">
    <property type="entry name" value="NACHT_NTPase"/>
</dbReference>
<dbReference type="Pfam" id="PF24883">
    <property type="entry name" value="NPHP3_N"/>
    <property type="match status" value="1"/>
</dbReference>
<dbReference type="PROSITE" id="PS50088">
    <property type="entry name" value="ANK_REPEAT"/>
    <property type="match status" value="1"/>
</dbReference>
<dbReference type="PROSITE" id="PS50297">
    <property type="entry name" value="ANK_REP_REGION"/>
    <property type="match status" value="1"/>
</dbReference>
<organism evidence="4 5">
    <name type="scientific">Seiridium unicorne</name>
    <dbReference type="NCBI Taxonomy" id="138068"/>
    <lineage>
        <taxon>Eukaryota</taxon>
        <taxon>Fungi</taxon>
        <taxon>Dikarya</taxon>
        <taxon>Ascomycota</taxon>
        <taxon>Pezizomycotina</taxon>
        <taxon>Sordariomycetes</taxon>
        <taxon>Xylariomycetidae</taxon>
        <taxon>Amphisphaeriales</taxon>
        <taxon>Sporocadaceae</taxon>
        <taxon>Seiridium</taxon>
    </lineage>
</organism>
<accession>A0ABR2V865</accession>
<keyword evidence="2" id="KW-0040">ANK repeat</keyword>
<dbReference type="PANTHER" id="PTHR10039:SF14">
    <property type="entry name" value="NACHT DOMAIN-CONTAINING PROTEIN"/>
    <property type="match status" value="1"/>
</dbReference>
<reference evidence="4 5" key="1">
    <citation type="journal article" date="2024" name="J. Plant Pathol.">
        <title>Sequence and assembly of the genome of Seiridium unicorne, isolate CBS 538.82, causal agent of cypress canker disease.</title>
        <authorList>
            <person name="Scali E."/>
            <person name="Rocca G.D."/>
            <person name="Danti R."/>
            <person name="Garbelotto M."/>
            <person name="Barberini S."/>
            <person name="Baroncelli R."/>
            <person name="Emiliani G."/>
        </authorList>
    </citation>
    <scope>NUCLEOTIDE SEQUENCE [LARGE SCALE GENOMIC DNA]</scope>
    <source>
        <strain evidence="4 5">BM-138-508</strain>
    </source>
</reference>
<evidence type="ECO:0000259" key="3">
    <source>
        <dbReference type="PROSITE" id="PS50837"/>
    </source>
</evidence>
<dbReference type="InterPro" id="IPR036770">
    <property type="entry name" value="Ankyrin_rpt-contain_sf"/>
</dbReference>
<dbReference type="EMBL" id="JARVKF010000090">
    <property type="protein sequence ID" value="KAK9423109.1"/>
    <property type="molecule type" value="Genomic_DNA"/>
</dbReference>
<dbReference type="Pfam" id="PF00023">
    <property type="entry name" value="Ank"/>
    <property type="match status" value="1"/>
</dbReference>
<evidence type="ECO:0000256" key="2">
    <source>
        <dbReference type="PROSITE-ProRule" id="PRU00023"/>
    </source>
</evidence>
<dbReference type="InterPro" id="IPR056884">
    <property type="entry name" value="NPHP3-like_N"/>
</dbReference>
<dbReference type="SUPFAM" id="SSF54427">
    <property type="entry name" value="NTF2-like"/>
    <property type="match status" value="1"/>
</dbReference>
<dbReference type="Pfam" id="PF22939">
    <property type="entry name" value="WHD_GPIID"/>
    <property type="match status" value="1"/>
</dbReference>
<dbReference type="Pfam" id="PF24809">
    <property type="entry name" value="DUF7708"/>
    <property type="match status" value="1"/>
</dbReference>
<proteinExistence type="predicted"/>
<dbReference type="Proteomes" id="UP001408356">
    <property type="component" value="Unassembled WGS sequence"/>
</dbReference>
<feature type="domain" description="NACHT" evidence="3">
    <location>
        <begin position="581"/>
        <end position="718"/>
    </location>
</feature>
<dbReference type="SUPFAM" id="SSF52540">
    <property type="entry name" value="P-loop containing nucleoside triphosphate hydrolases"/>
    <property type="match status" value="1"/>
</dbReference>
<dbReference type="Gene3D" id="1.25.40.20">
    <property type="entry name" value="Ankyrin repeat-containing domain"/>
    <property type="match status" value="1"/>
</dbReference>
<evidence type="ECO:0000313" key="4">
    <source>
        <dbReference type="EMBL" id="KAK9423109.1"/>
    </source>
</evidence>
<sequence>MTTSLDAHTHQYSHVNGSINDMLERFAVSELCKGWPVYRDSSEWKNYRNLFAKDATVWTTWSKGRSVDDFIAISKQGKDKGDFIMHRECGTLVDYSAEYGRAIGKMKATITQRFKTPQSLATKDCPTGTEFDVDCDCRFIFFCFKDAESGGDWKARYVKLFYEKDKIVPVDGIHAPKFSKELLESFPEGYSHLGAAQSTLGYPVTKHLPTARDHNSWFGMYSKMEQWLAGQHVDLLVDDDDAISMSDKRLHTISTYNKVGESMAFKKDVHANLPLEGGLNNDDSFFLLPIAQFLVLAGHDKMSTVVDTAQAAFDSAIRDFKSNLNDPRVFNEILQTTSIDQVYDATDKLQEEQSKKGHLRNLARIAPYLTRLNDYAASIEVFVQVKPEILALIWGPIKLLLQWASAVKTSFDAIVTVTEDIGILLPEFKKSAQMFHENKQINHVLALFFKDILDFYAIALKFFKQSGFKHLFEALWPKQRDKIKVVMEAVQNHTRLMRNEVQFEHIQREHEARLRQLEESEARKRAEIRQDFDHIKTDLAPKSFDEAFYRLSGQVCQGTGKWLLQDEKFLGWMNILDKSIKVLWLQGIPGAGKTFLSTTVINETRKSAQVAFAILSHTSHSSTTAISVIHSFIFQIVSQDESRQAVVCNATRESLKMDIAHATNLLTTVLGCAGPSYIVLDGLDEIEDQERGRLLDELLKISKACEDVKIFISSRPESDIAAKLSQDVTIIRVDHRNHESIETFVRQWTKQWFEDREFLVDDRREIQARLAPLASKAKVIEEILDRINGSQDPVHKQMAHKIIGWVACAPTPMTIQELQRALTIKDGDRGGNLRVLGILRLVKLCGPIVEVAGDYVQFVHFTAKEYLTSPQIPGFVGTTEATLGLAVCCITYLCQQHHDLDTTDEEIRNNILNGLYVLHDFSTTMWPKLVKSCLDAYGSRGLPDRLIKALESLVATRKNNQYKDESDSNASLLSGTLDVIPSADIRAFLTQAHRFRRVCAALEHRIDGSTSWVDLDPTLHSRLSINIDEAIGTLLEVDETDLEDHMKWIKHWYGARPFKCRFLHCPRRRDGFAEVSERKYHERNHDRPWKCSFPGCSYTEGGFLSRKMRDDHLDRFHQEQETNDIGRSITDSEERIPLLFDLVKSDQVDAVKTLLALPEWDPRNSIPSESAVELCKIAAFSGSPPMVNAIVPIFFSWTLQNSRISVDCKTSKSTWLHELLESAVLGEDTATVRFILDQFEAPYVLCLLFFPPVVQSDREDIYDIWEKRVATTIHSVRSDKEIRYKVNNCLVHRRPIQATASIPSREQLLLNYWNRVNISKLDKKYLGDALVNVASTTQSITLAQHLLELGASIDHHRNRNSLTPLHCAAKIGSEQAAEFMKFLLFQGANPETSSKGSHIRDEVGVKSISKWFHITWDELIAKAKKGKEGDSPSHIRHGLF</sequence>
<dbReference type="PROSITE" id="PS50837">
    <property type="entry name" value="NACHT"/>
    <property type="match status" value="1"/>
</dbReference>
<gene>
    <name evidence="4" type="ORF">SUNI508_04403</name>
</gene>
<evidence type="ECO:0000313" key="5">
    <source>
        <dbReference type="Proteomes" id="UP001408356"/>
    </source>
</evidence>
<feature type="repeat" description="ANK" evidence="2">
    <location>
        <begin position="1360"/>
        <end position="1395"/>
    </location>
</feature>
<dbReference type="InterPro" id="IPR056125">
    <property type="entry name" value="DUF7708"/>
</dbReference>
<dbReference type="InterPro" id="IPR027417">
    <property type="entry name" value="P-loop_NTPase"/>
</dbReference>
<dbReference type="PANTHER" id="PTHR10039">
    <property type="entry name" value="AMELOGENIN"/>
    <property type="match status" value="1"/>
</dbReference>
<keyword evidence="1" id="KW-0677">Repeat</keyword>
<dbReference type="SUPFAM" id="SSF48403">
    <property type="entry name" value="Ankyrin repeat"/>
    <property type="match status" value="1"/>
</dbReference>
<name>A0ABR2V865_9PEZI</name>
<dbReference type="InterPro" id="IPR054471">
    <property type="entry name" value="GPIID_WHD"/>
</dbReference>
<dbReference type="Pfam" id="PF13577">
    <property type="entry name" value="SnoaL_4"/>
    <property type="match status" value="1"/>
</dbReference>
<dbReference type="Gene3D" id="3.40.50.300">
    <property type="entry name" value="P-loop containing nucleotide triphosphate hydrolases"/>
    <property type="match status" value="1"/>
</dbReference>
<keyword evidence="5" id="KW-1185">Reference proteome</keyword>